<evidence type="ECO:0000256" key="1">
    <source>
        <dbReference type="SAM" id="MobiDB-lite"/>
    </source>
</evidence>
<protein>
    <submittedName>
        <fullName evidence="4">Acyltransferase</fullName>
    </submittedName>
</protein>
<dbReference type="PANTHER" id="PTHR23028">
    <property type="entry name" value="ACETYLTRANSFERASE"/>
    <property type="match status" value="1"/>
</dbReference>
<feature type="transmembrane region" description="Helical" evidence="2">
    <location>
        <begin position="179"/>
        <end position="195"/>
    </location>
</feature>
<dbReference type="AlphaFoldDB" id="A0A5C8PE23"/>
<keyword evidence="4" id="KW-0012">Acyltransferase</keyword>
<keyword evidence="4" id="KW-0808">Transferase</keyword>
<feature type="region of interest" description="Disordered" evidence="1">
    <location>
        <begin position="1"/>
        <end position="26"/>
    </location>
</feature>
<keyword evidence="2" id="KW-1133">Transmembrane helix</keyword>
<dbReference type="InterPro" id="IPR002656">
    <property type="entry name" value="Acyl_transf_3_dom"/>
</dbReference>
<evidence type="ECO:0000256" key="2">
    <source>
        <dbReference type="SAM" id="Phobius"/>
    </source>
</evidence>
<gene>
    <name evidence="4" type="ORF">FHP25_27505</name>
</gene>
<dbReference type="Pfam" id="PF01757">
    <property type="entry name" value="Acyl_transf_3"/>
    <property type="match status" value="1"/>
</dbReference>
<keyword evidence="2" id="KW-0472">Membrane</keyword>
<evidence type="ECO:0000313" key="5">
    <source>
        <dbReference type="Proteomes" id="UP000321638"/>
    </source>
</evidence>
<dbReference type="GO" id="GO:0016747">
    <property type="term" value="F:acyltransferase activity, transferring groups other than amino-acyl groups"/>
    <property type="evidence" value="ECO:0007669"/>
    <property type="project" value="InterPro"/>
</dbReference>
<keyword evidence="5" id="KW-1185">Reference proteome</keyword>
<feature type="transmembrane region" description="Helical" evidence="2">
    <location>
        <begin position="200"/>
        <end position="219"/>
    </location>
</feature>
<keyword evidence="2" id="KW-0812">Transmembrane</keyword>
<dbReference type="PANTHER" id="PTHR23028:SF53">
    <property type="entry name" value="ACYL_TRANSF_3 DOMAIN-CONTAINING PROTEIN"/>
    <property type="match status" value="1"/>
</dbReference>
<sequence length="393" mass="42484">MTLDAVPRTDAEPAQFPSRATDRPAPADGAEIKAMTGLRGVAALLVATYHYYPPNAITQPALSRFIGKGYLWVDVFFILSGFVLALNYAHLFASGWSLRRWRDFLVRRLARIYPLYIVLVLGAVLLTLVAHGNLHPGNPAPAVGLPVPIRDLVANLLMVQSWGITRSINGPAWSISTEWAAYLVFPVLVGVALFSRAGTALIAVLAVVAVILGTVGLTMHDGAYHSGPLDAYDGTTVQPLLRCFGGFVLGLLTYRLSRSPRVVAWAAHDGVLGLVIALLVIGFAAGAHDLVVYPLFAALVLGLYGNRGRISQVLGSFPVYWLGLVSYSLYLLHDYLIGPRNGLFEWLQARVPAVWAHVATVPLLYGALLLVAGLTYYAVEAPGRRLARRLSRA</sequence>
<feature type="transmembrane region" description="Helical" evidence="2">
    <location>
        <begin position="263"/>
        <end position="284"/>
    </location>
</feature>
<dbReference type="GO" id="GO:0000271">
    <property type="term" value="P:polysaccharide biosynthetic process"/>
    <property type="evidence" value="ECO:0007669"/>
    <property type="project" value="TreeGrafter"/>
</dbReference>
<feature type="transmembrane region" description="Helical" evidence="2">
    <location>
        <begin position="112"/>
        <end position="131"/>
    </location>
</feature>
<name>A0A5C8PE23_9HYPH</name>
<feature type="transmembrane region" description="Helical" evidence="2">
    <location>
        <begin position="353"/>
        <end position="379"/>
    </location>
</feature>
<dbReference type="EMBL" id="VDUZ01000037">
    <property type="protein sequence ID" value="TXL71985.1"/>
    <property type="molecule type" value="Genomic_DNA"/>
</dbReference>
<dbReference type="GO" id="GO:0016020">
    <property type="term" value="C:membrane"/>
    <property type="evidence" value="ECO:0007669"/>
    <property type="project" value="TreeGrafter"/>
</dbReference>
<feature type="transmembrane region" description="Helical" evidence="2">
    <location>
        <begin position="70"/>
        <end position="91"/>
    </location>
</feature>
<proteinExistence type="predicted"/>
<accession>A0A5C8PE23</accession>
<evidence type="ECO:0000313" key="4">
    <source>
        <dbReference type="EMBL" id="TXL71985.1"/>
    </source>
</evidence>
<feature type="transmembrane region" description="Helical" evidence="2">
    <location>
        <begin position="313"/>
        <end position="333"/>
    </location>
</feature>
<comment type="caution">
    <text evidence="4">The sequence shown here is derived from an EMBL/GenBank/DDBJ whole genome shotgun (WGS) entry which is preliminary data.</text>
</comment>
<reference evidence="4 5" key="1">
    <citation type="submission" date="2019-06" db="EMBL/GenBank/DDBJ databases">
        <title>New taxonomy in bacterial strain CC-CFT640, isolated from vineyard.</title>
        <authorList>
            <person name="Lin S.-Y."/>
            <person name="Tsai C.-F."/>
            <person name="Young C.-C."/>
        </authorList>
    </citation>
    <scope>NUCLEOTIDE SEQUENCE [LARGE SCALE GENOMIC DNA]</scope>
    <source>
        <strain evidence="4 5">CC-CFT640</strain>
    </source>
</reference>
<evidence type="ECO:0000259" key="3">
    <source>
        <dbReference type="Pfam" id="PF01757"/>
    </source>
</evidence>
<feature type="transmembrane region" description="Helical" evidence="2">
    <location>
        <begin position="239"/>
        <end position="256"/>
    </location>
</feature>
<feature type="domain" description="Acyltransferase 3" evidence="3">
    <location>
        <begin position="33"/>
        <end position="370"/>
    </location>
</feature>
<feature type="transmembrane region" description="Helical" evidence="2">
    <location>
        <begin position="290"/>
        <end position="306"/>
    </location>
</feature>
<dbReference type="Proteomes" id="UP000321638">
    <property type="component" value="Unassembled WGS sequence"/>
</dbReference>
<organism evidence="4 5">
    <name type="scientific">Vineibacter terrae</name>
    <dbReference type="NCBI Taxonomy" id="2586908"/>
    <lineage>
        <taxon>Bacteria</taxon>
        <taxon>Pseudomonadati</taxon>
        <taxon>Pseudomonadota</taxon>
        <taxon>Alphaproteobacteria</taxon>
        <taxon>Hyphomicrobiales</taxon>
        <taxon>Vineibacter</taxon>
    </lineage>
</organism>
<dbReference type="InterPro" id="IPR050879">
    <property type="entry name" value="Acyltransferase_3"/>
</dbReference>